<proteinExistence type="predicted"/>
<dbReference type="InterPro" id="IPR018747">
    <property type="entry name" value="DUF2299"/>
</dbReference>
<evidence type="ECO:0000313" key="2">
    <source>
        <dbReference type="Proteomes" id="UP000470772"/>
    </source>
</evidence>
<dbReference type="Gene3D" id="3.30.1460.10">
    <property type="match status" value="1"/>
</dbReference>
<organism evidence="1 2">
    <name type="scientific">Sulfuracidifex metallicus DSM 6482 = JCM 9184</name>
    <dbReference type="NCBI Taxonomy" id="523847"/>
    <lineage>
        <taxon>Archaea</taxon>
        <taxon>Thermoproteota</taxon>
        <taxon>Thermoprotei</taxon>
        <taxon>Sulfolobales</taxon>
        <taxon>Sulfolobaceae</taxon>
        <taxon>Sulfuracidifex</taxon>
    </lineage>
</organism>
<keyword evidence="2" id="KW-1185">Reference proteome</keyword>
<dbReference type="CDD" id="cd17510">
    <property type="entry name" value="T3SC_YbjN-like_2"/>
    <property type="match status" value="1"/>
</dbReference>
<dbReference type="OrthoDB" id="37165at2157"/>
<evidence type="ECO:0000313" key="1">
    <source>
        <dbReference type="EMBL" id="MUN29831.1"/>
    </source>
</evidence>
<accession>A0A6A9QRM2</accession>
<dbReference type="EMBL" id="WGGD01000005">
    <property type="protein sequence ID" value="MUN29831.1"/>
    <property type="molecule type" value="Genomic_DNA"/>
</dbReference>
<protein>
    <submittedName>
        <fullName evidence="1">DUF2299 domain-containing protein</fullName>
    </submittedName>
</protein>
<gene>
    <name evidence="1" type="ORF">GC250_10400</name>
</gene>
<dbReference type="Pfam" id="PF10061">
    <property type="entry name" value="DUF2299"/>
    <property type="match status" value="1"/>
</dbReference>
<dbReference type="Proteomes" id="UP000470772">
    <property type="component" value="Unassembled WGS sequence"/>
</dbReference>
<dbReference type="AlphaFoldDB" id="A0A6A9QRM2"/>
<sequence>MTLDQEITEWVKELGMKVEKLEGNNFFQIKVTPPLGGPSVAILRPKMEDTYYIFTIVVDIDVETQLKVLRQIMLDLMRMNVEFFLTPQGKPDKLHLARLVFADGLTKNQMLENLTLVKNAAYLAITWLKNGEDLQ</sequence>
<comment type="caution">
    <text evidence="1">The sequence shown here is derived from an EMBL/GenBank/DDBJ whole genome shotgun (WGS) entry which is preliminary data.</text>
</comment>
<dbReference type="RefSeq" id="WP_054838614.1">
    <property type="nucleotide sequence ID" value="NZ_BBBY01000013.1"/>
</dbReference>
<reference evidence="1 2" key="1">
    <citation type="submission" date="2019-10" db="EMBL/GenBank/DDBJ databases">
        <title>Sequencing and Assembly of Multiple Reported Metal-Biooxidizing Members of the Extremely Thermoacidophilic Archaeal Family Sulfolobaceae.</title>
        <authorList>
            <person name="Counts J.A."/>
            <person name="Kelly R.M."/>
        </authorList>
    </citation>
    <scope>NUCLEOTIDE SEQUENCE [LARGE SCALE GENOMIC DNA]</scope>
    <source>
        <strain evidence="1 2">DSM 6482</strain>
    </source>
</reference>
<name>A0A6A9QRM2_SULME</name>